<keyword evidence="9" id="KW-0808">Transferase</keyword>
<dbReference type="PROSITE" id="PS50109">
    <property type="entry name" value="HIS_KIN"/>
    <property type="match status" value="1"/>
</dbReference>
<dbReference type="InterPro" id="IPR003594">
    <property type="entry name" value="HATPase_dom"/>
</dbReference>
<evidence type="ECO:0000256" key="3">
    <source>
        <dbReference type="ARBA" id="ARBA00004496"/>
    </source>
</evidence>
<reference evidence="20" key="1">
    <citation type="submission" date="2023-01" db="EMBL/GenBank/DDBJ databases">
        <title>Whole genome sequence of Paucibacter sp. S2-9 isolated from pond sediment.</title>
        <authorList>
            <person name="Jung J.Y."/>
        </authorList>
    </citation>
    <scope>NUCLEOTIDE SEQUENCE</scope>
    <source>
        <strain evidence="20">S2-9</strain>
    </source>
</reference>
<comment type="subcellular location">
    <subcellularLocation>
        <location evidence="3">Cytoplasm</location>
    </subcellularLocation>
</comment>
<keyword evidence="16" id="KW-0411">Iron-sulfur</keyword>
<protein>
    <recommendedName>
        <fullName evidence="5">Oxygen sensor histidine kinase NreB</fullName>
        <ecNumber evidence="4">2.7.13.3</ecNumber>
    </recommendedName>
    <alternativeName>
        <fullName evidence="18">Nitrogen regulation protein B</fullName>
    </alternativeName>
</protein>
<dbReference type="KEGG" id="pais:PFX98_00200"/>
<keyword evidence="7" id="KW-0963">Cytoplasm</keyword>
<comment type="cofactor">
    <cofactor evidence="2">
        <name>[4Fe-4S] cluster</name>
        <dbReference type="ChEBI" id="CHEBI:49883"/>
    </cofactor>
</comment>
<dbReference type="AlphaFoldDB" id="A0AA95NBM4"/>
<evidence type="ECO:0000256" key="9">
    <source>
        <dbReference type="ARBA" id="ARBA00022679"/>
    </source>
</evidence>
<gene>
    <name evidence="20" type="ORF">PFX98_00200</name>
</gene>
<evidence type="ECO:0000259" key="19">
    <source>
        <dbReference type="PROSITE" id="PS50109"/>
    </source>
</evidence>
<comment type="function">
    <text evidence="17">Member of the two-component regulatory system NreB/NreC involved in the control of dissimilatory nitrate/nitrite reduction in response to oxygen. NreB functions as a direct oxygen sensor histidine kinase which is autophosphorylated, in the absence of oxygen, probably at the conserved histidine residue, and transfers its phosphate group probably to a conserved aspartate residue of NreC. NreB/NreC activates the expression of the nitrate (narGHJI) and nitrite (nir) reductase operons, as well as the putative nitrate transporter gene narT.</text>
</comment>
<evidence type="ECO:0000256" key="14">
    <source>
        <dbReference type="ARBA" id="ARBA00023004"/>
    </source>
</evidence>
<dbReference type="PANTHER" id="PTHR24421:SF10">
    <property type="entry name" value="NITRATE_NITRITE SENSOR PROTEIN NARQ"/>
    <property type="match status" value="1"/>
</dbReference>
<keyword evidence="11" id="KW-0547">Nucleotide-binding</keyword>
<keyword evidence="12 20" id="KW-0418">Kinase</keyword>
<dbReference type="Proteomes" id="UP001177769">
    <property type="component" value="Chromosome"/>
</dbReference>
<name>A0AA95NBM4_9BURK</name>
<accession>A0AA95NBM4</accession>
<evidence type="ECO:0000256" key="15">
    <source>
        <dbReference type="ARBA" id="ARBA00023012"/>
    </source>
</evidence>
<evidence type="ECO:0000256" key="4">
    <source>
        <dbReference type="ARBA" id="ARBA00012438"/>
    </source>
</evidence>
<dbReference type="PANTHER" id="PTHR24421">
    <property type="entry name" value="NITRATE/NITRITE SENSOR PROTEIN NARX-RELATED"/>
    <property type="match status" value="1"/>
</dbReference>
<comment type="catalytic activity">
    <reaction evidence="1">
        <text>ATP + protein L-histidine = ADP + protein N-phospho-L-histidine.</text>
        <dbReference type="EC" id="2.7.13.3"/>
    </reaction>
</comment>
<dbReference type="RefSeq" id="WP_285233147.1">
    <property type="nucleotide sequence ID" value="NZ_CP116346.1"/>
</dbReference>
<evidence type="ECO:0000256" key="16">
    <source>
        <dbReference type="ARBA" id="ARBA00023014"/>
    </source>
</evidence>
<dbReference type="CDD" id="cd16917">
    <property type="entry name" value="HATPase_UhpB-NarQ-NarX-like"/>
    <property type="match status" value="1"/>
</dbReference>
<keyword evidence="14" id="KW-0408">Iron</keyword>
<dbReference type="Gene3D" id="1.20.5.1930">
    <property type="match status" value="1"/>
</dbReference>
<dbReference type="InterPro" id="IPR050482">
    <property type="entry name" value="Sensor_HK_TwoCompSys"/>
</dbReference>
<dbReference type="Pfam" id="PF02518">
    <property type="entry name" value="HATPase_c"/>
    <property type="match status" value="1"/>
</dbReference>
<evidence type="ECO:0000256" key="1">
    <source>
        <dbReference type="ARBA" id="ARBA00000085"/>
    </source>
</evidence>
<evidence type="ECO:0000313" key="20">
    <source>
        <dbReference type="EMBL" id="WIT12057.1"/>
    </source>
</evidence>
<dbReference type="PRINTS" id="PR00344">
    <property type="entry name" value="BCTRLSENSOR"/>
</dbReference>
<evidence type="ECO:0000256" key="10">
    <source>
        <dbReference type="ARBA" id="ARBA00022723"/>
    </source>
</evidence>
<evidence type="ECO:0000256" key="18">
    <source>
        <dbReference type="ARBA" id="ARBA00030800"/>
    </source>
</evidence>
<dbReference type="GO" id="GO:0005737">
    <property type="term" value="C:cytoplasm"/>
    <property type="evidence" value="ECO:0007669"/>
    <property type="project" value="UniProtKB-SubCell"/>
</dbReference>
<evidence type="ECO:0000313" key="21">
    <source>
        <dbReference type="Proteomes" id="UP001177769"/>
    </source>
</evidence>
<dbReference type="EMBL" id="CP116346">
    <property type="protein sequence ID" value="WIT12057.1"/>
    <property type="molecule type" value="Genomic_DNA"/>
</dbReference>
<dbReference type="InterPro" id="IPR036890">
    <property type="entry name" value="HATPase_C_sf"/>
</dbReference>
<dbReference type="InterPro" id="IPR004358">
    <property type="entry name" value="Sig_transdc_His_kin-like_C"/>
</dbReference>
<dbReference type="GO" id="GO:0046872">
    <property type="term" value="F:metal ion binding"/>
    <property type="evidence" value="ECO:0007669"/>
    <property type="project" value="UniProtKB-KW"/>
</dbReference>
<keyword evidence="10" id="KW-0479">Metal-binding</keyword>
<feature type="domain" description="Histidine kinase" evidence="19">
    <location>
        <begin position="87"/>
        <end position="280"/>
    </location>
</feature>
<dbReference type="SUPFAM" id="SSF55874">
    <property type="entry name" value="ATPase domain of HSP90 chaperone/DNA topoisomerase II/histidine kinase"/>
    <property type="match status" value="1"/>
</dbReference>
<proteinExistence type="predicted"/>
<dbReference type="GO" id="GO:0005524">
    <property type="term" value="F:ATP binding"/>
    <property type="evidence" value="ECO:0007669"/>
    <property type="project" value="UniProtKB-KW"/>
</dbReference>
<evidence type="ECO:0000256" key="2">
    <source>
        <dbReference type="ARBA" id="ARBA00001966"/>
    </source>
</evidence>
<keyword evidence="21" id="KW-1185">Reference proteome</keyword>
<dbReference type="GO" id="GO:0016020">
    <property type="term" value="C:membrane"/>
    <property type="evidence" value="ECO:0007669"/>
    <property type="project" value="InterPro"/>
</dbReference>
<evidence type="ECO:0000256" key="7">
    <source>
        <dbReference type="ARBA" id="ARBA00022490"/>
    </source>
</evidence>
<evidence type="ECO:0000256" key="8">
    <source>
        <dbReference type="ARBA" id="ARBA00022553"/>
    </source>
</evidence>
<evidence type="ECO:0000256" key="12">
    <source>
        <dbReference type="ARBA" id="ARBA00022777"/>
    </source>
</evidence>
<dbReference type="GO" id="GO:0051539">
    <property type="term" value="F:4 iron, 4 sulfur cluster binding"/>
    <property type="evidence" value="ECO:0007669"/>
    <property type="project" value="UniProtKB-KW"/>
</dbReference>
<dbReference type="GO" id="GO:0000155">
    <property type="term" value="F:phosphorelay sensor kinase activity"/>
    <property type="evidence" value="ECO:0007669"/>
    <property type="project" value="InterPro"/>
</dbReference>
<dbReference type="SMART" id="SM00387">
    <property type="entry name" value="HATPase_c"/>
    <property type="match status" value="1"/>
</dbReference>
<evidence type="ECO:0000256" key="11">
    <source>
        <dbReference type="ARBA" id="ARBA00022741"/>
    </source>
</evidence>
<keyword evidence="8" id="KW-0597">Phosphoprotein</keyword>
<evidence type="ECO:0000256" key="13">
    <source>
        <dbReference type="ARBA" id="ARBA00022840"/>
    </source>
</evidence>
<keyword evidence="13" id="KW-0067">ATP-binding</keyword>
<dbReference type="InterPro" id="IPR011712">
    <property type="entry name" value="Sig_transdc_His_kin_sub3_dim/P"/>
</dbReference>
<sequence>MKSFIKLLQQQPIVCLLAGLALLCLLLAPWAWLQMAALGLLVLLLYQSLARQQAAHDSLHLMVAERTAELIDLAQHLQWAREDERQRLARDLHDELGALLTSAKLDAARIRSRLGGSAPEASERLAHLVQSLDEVIALTRRIVEDLRPSALGNLGLPATLEILAREFAARSNVTVHCSVAPVRLSPRAELAVYRLVQEAINNISKYAAARQVWITLASQGTQAQVSVRDDGRGFDSAHPGGTSRGLLGMRYRVEAEQGRLRIRSAPGQGTLIELSLPQLAEAAASP</sequence>
<dbReference type="Gene3D" id="3.30.565.10">
    <property type="entry name" value="Histidine kinase-like ATPase, C-terminal domain"/>
    <property type="match status" value="1"/>
</dbReference>
<dbReference type="Pfam" id="PF07730">
    <property type="entry name" value="HisKA_3"/>
    <property type="match status" value="1"/>
</dbReference>
<keyword evidence="6" id="KW-0004">4Fe-4S</keyword>
<dbReference type="InterPro" id="IPR005467">
    <property type="entry name" value="His_kinase_dom"/>
</dbReference>
<evidence type="ECO:0000256" key="6">
    <source>
        <dbReference type="ARBA" id="ARBA00022485"/>
    </source>
</evidence>
<evidence type="ECO:0000256" key="17">
    <source>
        <dbReference type="ARBA" id="ARBA00024827"/>
    </source>
</evidence>
<dbReference type="GO" id="GO:0046983">
    <property type="term" value="F:protein dimerization activity"/>
    <property type="evidence" value="ECO:0007669"/>
    <property type="project" value="InterPro"/>
</dbReference>
<keyword evidence="15" id="KW-0902">Two-component regulatory system</keyword>
<evidence type="ECO:0000256" key="5">
    <source>
        <dbReference type="ARBA" id="ARBA00017322"/>
    </source>
</evidence>
<dbReference type="EC" id="2.7.13.3" evidence="4"/>
<organism evidence="20 21">
    <name type="scientific">Paucibacter sediminis</name>
    <dbReference type="NCBI Taxonomy" id="3019553"/>
    <lineage>
        <taxon>Bacteria</taxon>
        <taxon>Pseudomonadati</taxon>
        <taxon>Pseudomonadota</taxon>
        <taxon>Betaproteobacteria</taxon>
        <taxon>Burkholderiales</taxon>
        <taxon>Sphaerotilaceae</taxon>
        <taxon>Roseateles</taxon>
    </lineage>
</organism>